<reference evidence="5" key="1">
    <citation type="journal article" date="2019" name="Int. J. Syst. Evol. Microbiol.">
        <title>The Global Catalogue of Microorganisms (GCM) 10K type strain sequencing project: providing services to taxonomists for standard genome sequencing and annotation.</title>
        <authorList>
            <consortium name="The Broad Institute Genomics Platform"/>
            <consortium name="The Broad Institute Genome Sequencing Center for Infectious Disease"/>
            <person name="Wu L."/>
            <person name="Ma J."/>
        </authorList>
    </citation>
    <scope>NUCLEOTIDE SEQUENCE [LARGE SCALE GENOMIC DNA]</scope>
    <source>
        <strain evidence="5">JCM 14370</strain>
    </source>
</reference>
<dbReference type="PANTHER" id="PTHR10272:SF0">
    <property type="entry name" value="PLATELET-ACTIVATING FACTOR ACETYLHYDROLASE"/>
    <property type="match status" value="1"/>
</dbReference>
<dbReference type="PANTHER" id="PTHR10272">
    <property type="entry name" value="PLATELET-ACTIVATING FACTOR ACETYLHYDROLASE"/>
    <property type="match status" value="1"/>
</dbReference>
<evidence type="ECO:0000256" key="2">
    <source>
        <dbReference type="ARBA" id="ARBA00022963"/>
    </source>
</evidence>
<evidence type="ECO:0000256" key="1">
    <source>
        <dbReference type="ARBA" id="ARBA00022801"/>
    </source>
</evidence>
<evidence type="ECO:0000313" key="5">
    <source>
        <dbReference type="Proteomes" id="UP000632222"/>
    </source>
</evidence>
<keyword evidence="3" id="KW-0443">Lipid metabolism</keyword>
<comment type="caution">
    <text evidence="4">The sequence shown here is derived from an EMBL/GenBank/DDBJ whole genome shotgun (WGS) entry which is preliminary data.</text>
</comment>
<accession>A0ABQ2CXA6</accession>
<keyword evidence="5" id="KW-1185">Reference proteome</keyword>
<evidence type="ECO:0000313" key="4">
    <source>
        <dbReference type="EMBL" id="GGJ26150.1"/>
    </source>
</evidence>
<dbReference type="InterPro" id="IPR029058">
    <property type="entry name" value="AB_hydrolase_fold"/>
</dbReference>
<dbReference type="GO" id="GO:0016787">
    <property type="term" value="F:hydrolase activity"/>
    <property type="evidence" value="ECO:0007669"/>
    <property type="project" value="UniProtKB-KW"/>
</dbReference>
<evidence type="ECO:0000256" key="3">
    <source>
        <dbReference type="ARBA" id="ARBA00023098"/>
    </source>
</evidence>
<sequence length="424" mass="46580">MTPSDKRNRWIKIGAITLGAAALLVTTLSMLTADLPIPRPTGPHAVGFAEMVVLDPSRTFQNLPARPISLDIWYPASSVQGFQAEPYSSKALNAEIAKSLGLPPFLGAITPSYSFRDAPALEGKHPVIIFNHGFGSFTRQNFSNFQELASQGHLVISIGHPGDSLMARMPDGKAILLDKQNPAYLGVTAQQKDLQNFLSNNARLLEQQRKASDFRAYQQISQDMAHIAPFEQLSGQIDAWIEDTAFVVQSLSHPTGILTHADPQNIVLMGHSLGGLVAQHFAQYPLAGIRGIINLDAPFVQRSATWTDLQLPTLNLLSTQYTFKGHNIAVAGTLDPLLKHSSAGSYVVEIPGTAHYNFSDMNYLQALRFTPMLGKIQGLKMERHLNQAVLAFLQRLQQPETLGQPLLKNPEIKESFFSARRTND</sequence>
<dbReference type="Pfam" id="PF03403">
    <property type="entry name" value="PAF-AH_p_II"/>
    <property type="match status" value="1"/>
</dbReference>
<dbReference type="RefSeq" id="WP_189000897.1">
    <property type="nucleotide sequence ID" value="NZ_BMOD01000002.1"/>
</dbReference>
<keyword evidence="2" id="KW-0442">Lipid degradation</keyword>
<proteinExistence type="predicted"/>
<dbReference type="Proteomes" id="UP000632222">
    <property type="component" value="Unassembled WGS sequence"/>
</dbReference>
<organism evidence="4 5">
    <name type="scientific">Deinococcus roseus</name>
    <dbReference type="NCBI Taxonomy" id="392414"/>
    <lineage>
        <taxon>Bacteria</taxon>
        <taxon>Thermotogati</taxon>
        <taxon>Deinococcota</taxon>
        <taxon>Deinococci</taxon>
        <taxon>Deinococcales</taxon>
        <taxon>Deinococcaceae</taxon>
        <taxon>Deinococcus</taxon>
    </lineage>
</organism>
<dbReference type="SUPFAM" id="SSF53474">
    <property type="entry name" value="alpha/beta-Hydrolases"/>
    <property type="match status" value="1"/>
</dbReference>
<keyword evidence="1 4" id="KW-0378">Hydrolase</keyword>
<name>A0ABQ2CXA6_9DEIO</name>
<dbReference type="Gene3D" id="3.40.50.1820">
    <property type="entry name" value="alpha/beta hydrolase"/>
    <property type="match status" value="1"/>
</dbReference>
<dbReference type="EMBL" id="BMOD01000002">
    <property type="protein sequence ID" value="GGJ26150.1"/>
    <property type="molecule type" value="Genomic_DNA"/>
</dbReference>
<gene>
    <name evidence="4" type="ORF">GCM10008938_10400</name>
</gene>
<protein>
    <submittedName>
        <fullName evidence="4">Carboxylic ester hydrolase</fullName>
    </submittedName>
</protein>